<gene>
    <name evidence="11 12 13" type="primary">LOC109003895</name>
</gene>
<evidence type="ECO:0000256" key="8">
    <source>
        <dbReference type="ARBA" id="ARBA00023136"/>
    </source>
</evidence>
<dbReference type="InterPro" id="IPR055282">
    <property type="entry name" value="PPI1-4"/>
</dbReference>
<evidence type="ECO:0000256" key="6">
    <source>
        <dbReference type="ARBA" id="ARBA00022989"/>
    </source>
</evidence>
<evidence type="ECO:0000313" key="12">
    <source>
        <dbReference type="RefSeq" id="XP_018837789.2"/>
    </source>
</evidence>
<evidence type="ECO:0000313" key="13">
    <source>
        <dbReference type="RefSeq" id="XP_035540036.1"/>
    </source>
</evidence>
<dbReference type="RefSeq" id="XP_018837781.2">
    <property type="nucleotide sequence ID" value="XM_018982236.2"/>
</dbReference>
<organism evidence="10 12">
    <name type="scientific">Juglans regia</name>
    <name type="common">English walnut</name>
    <dbReference type="NCBI Taxonomy" id="51240"/>
    <lineage>
        <taxon>Eukaryota</taxon>
        <taxon>Viridiplantae</taxon>
        <taxon>Streptophyta</taxon>
        <taxon>Embryophyta</taxon>
        <taxon>Tracheophyta</taxon>
        <taxon>Spermatophyta</taxon>
        <taxon>Magnoliopsida</taxon>
        <taxon>eudicotyledons</taxon>
        <taxon>Gunneridae</taxon>
        <taxon>Pentapetalae</taxon>
        <taxon>rosids</taxon>
        <taxon>fabids</taxon>
        <taxon>Fagales</taxon>
        <taxon>Juglandaceae</taxon>
        <taxon>Juglans</taxon>
    </lineage>
</organism>
<reference evidence="11 12" key="1">
    <citation type="submission" date="2025-04" db="UniProtKB">
        <authorList>
            <consortium name="RefSeq"/>
        </authorList>
    </citation>
    <scope>IDENTIFICATION</scope>
    <source>
        <tissue evidence="11 12">Leaves</tissue>
    </source>
</reference>
<keyword evidence="3" id="KW-1003">Cell membrane</keyword>
<dbReference type="STRING" id="51240.A0A2I4G1L0"/>
<evidence type="ECO:0000256" key="7">
    <source>
        <dbReference type="ARBA" id="ARBA00023054"/>
    </source>
</evidence>
<dbReference type="Proteomes" id="UP000235220">
    <property type="component" value="Chromosome 1"/>
</dbReference>
<dbReference type="AlphaFoldDB" id="A0A2I4G1L0"/>
<dbReference type="GO" id="GO:0005886">
    <property type="term" value="C:plasma membrane"/>
    <property type="evidence" value="ECO:0007669"/>
    <property type="project" value="UniProtKB-SubCell"/>
</dbReference>
<proteinExistence type="inferred from homology"/>
<dbReference type="RefSeq" id="XP_035540036.1">
    <property type="nucleotide sequence ID" value="XM_035684143.1"/>
</dbReference>
<keyword evidence="8" id="KW-0472">Membrane</keyword>
<dbReference type="GO" id="GO:0005789">
    <property type="term" value="C:endoplasmic reticulum membrane"/>
    <property type="evidence" value="ECO:0007669"/>
    <property type="project" value="UniProtKB-SubCell"/>
</dbReference>
<evidence type="ECO:0000256" key="2">
    <source>
        <dbReference type="ARBA" id="ARBA00004389"/>
    </source>
</evidence>
<keyword evidence="7" id="KW-0175">Coiled coil</keyword>
<name>A0A2I4G1L0_JUGRE</name>
<evidence type="ECO:0000256" key="1">
    <source>
        <dbReference type="ARBA" id="ARBA00004162"/>
    </source>
</evidence>
<evidence type="ECO:0000313" key="10">
    <source>
        <dbReference type="Proteomes" id="UP000235220"/>
    </source>
</evidence>
<dbReference type="PANTHER" id="PTHR32219:SF16">
    <property type="entry name" value="CORE-2_I-BRANCHING BETA-1,6-N-ACETYLGLUCOSAMINYLTRANSFERASE FAMILY PROTEIN"/>
    <property type="match status" value="1"/>
</dbReference>
<dbReference type="PANTHER" id="PTHR32219">
    <property type="entry name" value="RNA-BINDING PROTEIN YLMH-RELATED"/>
    <property type="match status" value="1"/>
</dbReference>
<evidence type="ECO:0000256" key="5">
    <source>
        <dbReference type="ARBA" id="ARBA00022824"/>
    </source>
</evidence>
<evidence type="ECO:0000256" key="3">
    <source>
        <dbReference type="ARBA" id="ARBA00022475"/>
    </source>
</evidence>
<dbReference type="OrthoDB" id="1096364at2759"/>
<dbReference type="RefSeq" id="XP_018837789.2">
    <property type="nucleotide sequence ID" value="XM_018982244.2"/>
</dbReference>
<comment type="similarity">
    <text evidence="9">Belongs to the plant Proton pump-interactor protein family.</text>
</comment>
<accession>A0A2I4G1L0</accession>
<dbReference type="KEGG" id="jre:109003895"/>
<evidence type="ECO:0000313" key="11">
    <source>
        <dbReference type="RefSeq" id="XP_018837781.2"/>
    </source>
</evidence>
<keyword evidence="5" id="KW-0256">Endoplasmic reticulum</keyword>
<protein>
    <submittedName>
        <fullName evidence="11 12">Uncharacterized protein LOC109003895 isoform X1</fullName>
    </submittedName>
</protein>
<evidence type="ECO:0000256" key="9">
    <source>
        <dbReference type="ARBA" id="ARBA00038080"/>
    </source>
</evidence>
<comment type="subcellular location">
    <subcellularLocation>
        <location evidence="1">Cell membrane</location>
        <topology evidence="1">Single-pass membrane protein</topology>
    </subcellularLocation>
    <subcellularLocation>
        <location evidence="2">Endoplasmic reticulum membrane</location>
        <topology evidence="2">Single-pass membrane protein</topology>
    </subcellularLocation>
</comment>
<sequence>MEGLKSTVTQVPLAIENKGDDIDQLLKNGIEKENQWAELDHEPISNVLEEARHVIKKVDRSYFAKFCPSTNLEARIGEAEKLIEKLNQHHSTISRKLEERKLVQGGLVSQLKQLNYQDSRHKDSVTCKRENLDLLQLTLDKLCFPNNAYRGRATKSCSSQKKGELDLLQVALDKLYSEDYAYKGRARNSCSSSHDELDKHKLRFRMLHGKNNLVEEKKLLKEINGSHKKTSSSHVPLNELNDAISVFHFRGRPRWGLGWQFVEPTRDQKEKIGREKKELVYLKERAIATAAVKGKLWNSLGSKQAIHNQAKLIATELDGIRKEIVLPLRASAKPVEKELNKIEKNVKYLQKQLTLARKRKNEAYEWILELRKLRAEEK</sequence>
<keyword evidence="10" id="KW-1185">Reference proteome</keyword>
<keyword evidence="4" id="KW-0812">Transmembrane</keyword>
<dbReference type="GeneID" id="109003895"/>
<keyword evidence="6" id="KW-1133">Transmembrane helix</keyword>
<evidence type="ECO:0000256" key="4">
    <source>
        <dbReference type="ARBA" id="ARBA00022692"/>
    </source>
</evidence>